<feature type="compositionally biased region" description="Polar residues" evidence="1">
    <location>
        <begin position="699"/>
        <end position="711"/>
    </location>
</feature>
<dbReference type="Proteomes" id="UP000670092">
    <property type="component" value="Unassembled WGS sequence"/>
</dbReference>
<organism evidence="2 3">
    <name type="scientific">Ajellomyces capsulatus</name>
    <name type="common">Darling's disease fungus</name>
    <name type="synonym">Histoplasma capsulatum</name>
    <dbReference type="NCBI Taxonomy" id="5037"/>
    <lineage>
        <taxon>Eukaryota</taxon>
        <taxon>Fungi</taxon>
        <taxon>Dikarya</taxon>
        <taxon>Ascomycota</taxon>
        <taxon>Pezizomycotina</taxon>
        <taxon>Eurotiomycetes</taxon>
        <taxon>Eurotiomycetidae</taxon>
        <taxon>Onygenales</taxon>
        <taxon>Ajellomycetaceae</taxon>
        <taxon>Histoplasma</taxon>
    </lineage>
</organism>
<dbReference type="VEuPathDB" id="FungiDB:I7I52_03345"/>
<comment type="caution">
    <text evidence="2">The sequence shown here is derived from an EMBL/GenBank/DDBJ whole genome shotgun (WGS) entry which is preliminary data.</text>
</comment>
<evidence type="ECO:0000313" key="2">
    <source>
        <dbReference type="EMBL" id="KAG5304860.1"/>
    </source>
</evidence>
<dbReference type="EMBL" id="JAEVHI010000001">
    <property type="protein sequence ID" value="KAG5304860.1"/>
    <property type="molecule type" value="Genomic_DNA"/>
</dbReference>
<feature type="region of interest" description="Disordered" evidence="1">
    <location>
        <begin position="684"/>
        <end position="729"/>
    </location>
</feature>
<dbReference type="OrthoDB" id="5401902at2759"/>
<feature type="compositionally biased region" description="Polar residues" evidence="1">
    <location>
        <begin position="77"/>
        <end position="101"/>
    </location>
</feature>
<protein>
    <submittedName>
        <fullName evidence="2">Uncharacterized protein</fullName>
    </submittedName>
</protein>
<name>A0A8H7ZBS2_AJECA</name>
<feature type="region of interest" description="Disordered" evidence="1">
    <location>
        <begin position="609"/>
        <end position="648"/>
    </location>
</feature>
<feature type="compositionally biased region" description="Polar residues" evidence="1">
    <location>
        <begin position="507"/>
        <end position="541"/>
    </location>
</feature>
<feature type="region of interest" description="Disordered" evidence="1">
    <location>
        <begin position="507"/>
        <end position="587"/>
    </location>
</feature>
<gene>
    <name evidence="2" type="ORF">I7I52_03345</name>
</gene>
<evidence type="ECO:0000313" key="3">
    <source>
        <dbReference type="Proteomes" id="UP000670092"/>
    </source>
</evidence>
<reference evidence="2 3" key="1">
    <citation type="submission" date="2021-01" db="EMBL/GenBank/DDBJ databases">
        <title>Chromosome-level genome assembly of a human fungal pathogen reveals clustering of transcriptionally co-regulated genes.</title>
        <authorList>
            <person name="Voorhies M."/>
            <person name="Cohen S."/>
            <person name="Shea T.P."/>
            <person name="Petrus S."/>
            <person name="Munoz J.F."/>
            <person name="Poplawski S."/>
            <person name="Goldman W.E."/>
            <person name="Michael T."/>
            <person name="Cuomo C.A."/>
            <person name="Sil A."/>
            <person name="Beyhan S."/>
        </authorList>
    </citation>
    <scope>NUCLEOTIDE SEQUENCE [LARGE SCALE GENOMIC DNA]</scope>
    <source>
        <strain evidence="2 3">G184AR</strain>
    </source>
</reference>
<feature type="compositionally biased region" description="Basic and acidic residues" evidence="1">
    <location>
        <begin position="712"/>
        <end position="729"/>
    </location>
</feature>
<sequence>MNLASSPAPEFKLPAKSSEKFEMRKTNNNYLQNRTLKRCTDFNHEMEGIQQPVLRRESDSNTPAGLNLVPRVLSGSDCGQMNHPQHTVPNVSTRATSGQQSQRRENGPFNSHQMRDETIGQLTPESTSAASGYLVPNGGIDQTGWTPNNIQQYNAPSSTGQSFPMAYTSPHGAILGMYPADQSSIMMSAPMQLFPISAIPINQSMIQHAQASNLVVSSAGLSGEPLTHKALEKASQEYDTLTDQLSNLDRYLAIHSWDIDPVAKKILIDQRVELVMKLDTARSTKEQIEAAIQYLVSQPTGEGQPFGYQAHGQAISWPSHIEQYTNNVFLGNLNPTGCLMSGPGIPMADSFNNEFLGQTMLPFTSAGPATSFEDCQASIGFNNGNNTATEWIGNANSIADNNYTNLSDEQPSRIHLDVRGNMFRSASEEIMECSPAEIARVYHDIETAASRGEPLGPLIEELAIVARKLNISGIAKRQDIVMRRGKESPCIDPGENQLTIVPFNRGTTIASSSDKSNHTRSVTTGSQVTSQDSMNQNSTIRTPEKHWDTSLHRTTGQDNNGSKHKDDDNNIYSGRNRTRTENAGASEEKRLTYDGGSLDNLCKDSKIMSPTPAGKTAVPEQHLSVSSNAAAGDKETRQTAPRSNEFPFSPWNQVAHHGGLQPKATTSTASYNVNAYGFVPRFDGANDPDNRNPKAASDVLNSAVTRGASKTTGDKWYRKTPRKDPDPLDVRAFFQHLREQEKELMDRYRKESRPFG</sequence>
<evidence type="ECO:0000256" key="1">
    <source>
        <dbReference type="SAM" id="MobiDB-lite"/>
    </source>
</evidence>
<feature type="region of interest" description="Disordered" evidence="1">
    <location>
        <begin position="77"/>
        <end position="114"/>
    </location>
</feature>
<feature type="compositionally biased region" description="Basic and acidic residues" evidence="1">
    <location>
        <begin position="542"/>
        <end position="551"/>
    </location>
</feature>
<proteinExistence type="predicted"/>
<accession>A0A8H7ZBS2</accession>
<dbReference type="AlphaFoldDB" id="A0A8H7ZBS2"/>